<proteinExistence type="predicted"/>
<dbReference type="AlphaFoldDB" id="A0A392QK10"/>
<evidence type="ECO:0000313" key="1">
    <source>
        <dbReference type="EMBL" id="MCI24224.1"/>
    </source>
</evidence>
<dbReference type="EMBL" id="LXQA010140239">
    <property type="protein sequence ID" value="MCI24224.1"/>
    <property type="molecule type" value="Genomic_DNA"/>
</dbReference>
<sequence length="52" mass="5552">MIPSSSNSTANVNANVEANVDASVRFKESFIDLNLPAPLEEEDDDLSVVSEA</sequence>
<dbReference type="Proteomes" id="UP000265520">
    <property type="component" value="Unassembled WGS sequence"/>
</dbReference>
<accession>A0A392QK10</accession>
<comment type="caution">
    <text evidence="1">The sequence shown here is derived from an EMBL/GenBank/DDBJ whole genome shotgun (WGS) entry which is preliminary data.</text>
</comment>
<evidence type="ECO:0000313" key="2">
    <source>
        <dbReference type="Proteomes" id="UP000265520"/>
    </source>
</evidence>
<keyword evidence="2" id="KW-1185">Reference proteome</keyword>
<organism evidence="1 2">
    <name type="scientific">Trifolium medium</name>
    <dbReference type="NCBI Taxonomy" id="97028"/>
    <lineage>
        <taxon>Eukaryota</taxon>
        <taxon>Viridiplantae</taxon>
        <taxon>Streptophyta</taxon>
        <taxon>Embryophyta</taxon>
        <taxon>Tracheophyta</taxon>
        <taxon>Spermatophyta</taxon>
        <taxon>Magnoliopsida</taxon>
        <taxon>eudicotyledons</taxon>
        <taxon>Gunneridae</taxon>
        <taxon>Pentapetalae</taxon>
        <taxon>rosids</taxon>
        <taxon>fabids</taxon>
        <taxon>Fabales</taxon>
        <taxon>Fabaceae</taxon>
        <taxon>Papilionoideae</taxon>
        <taxon>50 kb inversion clade</taxon>
        <taxon>NPAAA clade</taxon>
        <taxon>Hologalegina</taxon>
        <taxon>IRL clade</taxon>
        <taxon>Trifolieae</taxon>
        <taxon>Trifolium</taxon>
    </lineage>
</organism>
<protein>
    <submittedName>
        <fullName evidence="1">Uncharacterized protein</fullName>
    </submittedName>
</protein>
<reference evidence="1 2" key="1">
    <citation type="journal article" date="2018" name="Front. Plant Sci.">
        <title>Red Clover (Trifolium pratense) and Zigzag Clover (T. medium) - A Picture of Genomic Similarities and Differences.</title>
        <authorList>
            <person name="Dluhosova J."/>
            <person name="Istvanek J."/>
            <person name="Nedelnik J."/>
            <person name="Repkova J."/>
        </authorList>
    </citation>
    <scope>NUCLEOTIDE SEQUENCE [LARGE SCALE GENOMIC DNA]</scope>
    <source>
        <strain evidence="2">cv. 10/8</strain>
        <tissue evidence="1">Leaf</tissue>
    </source>
</reference>
<name>A0A392QK10_9FABA</name>